<keyword evidence="2" id="KW-0472">Membrane</keyword>
<dbReference type="AlphaFoldDB" id="A0A918LY21"/>
<dbReference type="RefSeq" id="WP_189713639.1">
    <property type="nucleotide sequence ID" value="NZ_BMSA01000015.1"/>
</dbReference>
<evidence type="ECO:0000256" key="2">
    <source>
        <dbReference type="SAM" id="Phobius"/>
    </source>
</evidence>
<accession>A0A918LY21</accession>
<keyword evidence="4" id="KW-1185">Reference proteome</keyword>
<evidence type="ECO:0000256" key="1">
    <source>
        <dbReference type="SAM" id="MobiDB-lite"/>
    </source>
</evidence>
<feature type="region of interest" description="Disordered" evidence="1">
    <location>
        <begin position="241"/>
        <end position="276"/>
    </location>
</feature>
<gene>
    <name evidence="3" type="ORF">GCM10010226_50310</name>
</gene>
<organism evidence="3 4">
    <name type="scientific">Streptomyces phaeofaciens</name>
    <dbReference type="NCBI Taxonomy" id="68254"/>
    <lineage>
        <taxon>Bacteria</taxon>
        <taxon>Bacillati</taxon>
        <taxon>Actinomycetota</taxon>
        <taxon>Actinomycetes</taxon>
        <taxon>Kitasatosporales</taxon>
        <taxon>Streptomycetaceae</taxon>
        <taxon>Streptomyces</taxon>
    </lineage>
</organism>
<protein>
    <submittedName>
        <fullName evidence="3">Uncharacterized protein</fullName>
    </submittedName>
</protein>
<dbReference type="Proteomes" id="UP000646776">
    <property type="component" value="Unassembled WGS sequence"/>
</dbReference>
<sequence>MDSLRRRVDRVVDDIRHGRHIEAYVFFLLGAALVGLGLFDLVGTRGMAQFTVGALALLVFRTAAPPEPPPASPDEVLRRREDLGPLSLLLDGARDLRVYGPTAINVLAGAEDLRRQILRRGGTVRFVLLDPAPRTVAHAAAQLDDNLDLGAALQSALGALRRLEGEPGFACRRLPFNPGFSLLVVDGDSPDGKLVVEFHGFGDGTINERMHLFLDRRTSPHWYAYWLGRFEALWAAALPGSGPALPDTDTGPGSGPSVPGPALPPADDGDPQAVPR</sequence>
<reference evidence="3" key="1">
    <citation type="journal article" date="2014" name="Int. J. Syst. Evol. Microbiol.">
        <title>Complete genome sequence of Corynebacterium casei LMG S-19264T (=DSM 44701T), isolated from a smear-ripened cheese.</title>
        <authorList>
            <consortium name="US DOE Joint Genome Institute (JGI-PGF)"/>
            <person name="Walter F."/>
            <person name="Albersmeier A."/>
            <person name="Kalinowski J."/>
            <person name="Ruckert C."/>
        </authorList>
    </citation>
    <scope>NUCLEOTIDE SEQUENCE</scope>
    <source>
        <strain evidence="3">JCM 4125</strain>
    </source>
</reference>
<dbReference type="EMBL" id="BMSA01000015">
    <property type="protein sequence ID" value="GGT66418.1"/>
    <property type="molecule type" value="Genomic_DNA"/>
</dbReference>
<evidence type="ECO:0000313" key="4">
    <source>
        <dbReference type="Proteomes" id="UP000646776"/>
    </source>
</evidence>
<evidence type="ECO:0000313" key="3">
    <source>
        <dbReference type="EMBL" id="GGT66418.1"/>
    </source>
</evidence>
<keyword evidence="2" id="KW-0812">Transmembrane</keyword>
<proteinExistence type="predicted"/>
<keyword evidence="2" id="KW-1133">Transmembrane helix</keyword>
<feature type="transmembrane region" description="Helical" evidence="2">
    <location>
        <begin position="21"/>
        <end position="41"/>
    </location>
</feature>
<name>A0A918LY21_9ACTN</name>
<reference evidence="3" key="2">
    <citation type="submission" date="2020-09" db="EMBL/GenBank/DDBJ databases">
        <authorList>
            <person name="Sun Q."/>
            <person name="Ohkuma M."/>
        </authorList>
    </citation>
    <scope>NUCLEOTIDE SEQUENCE</scope>
    <source>
        <strain evidence="3">JCM 4125</strain>
    </source>
</reference>
<comment type="caution">
    <text evidence="3">The sequence shown here is derived from an EMBL/GenBank/DDBJ whole genome shotgun (WGS) entry which is preliminary data.</text>
</comment>